<reference evidence="10 11" key="1">
    <citation type="submission" date="2023-05" db="EMBL/GenBank/DDBJ databases">
        <title>Draft genome sequence of Streptomyces sp. B-S-A12 isolated from a cave soil in Thailand.</title>
        <authorList>
            <person name="Chamroensaksri N."/>
            <person name="Muangham S."/>
        </authorList>
    </citation>
    <scope>NUCLEOTIDE SEQUENCE [LARGE SCALE GENOMIC DNA]</scope>
    <source>
        <strain evidence="10 11">B-S-A12</strain>
    </source>
</reference>
<gene>
    <name evidence="10" type="ORF">QIT00_11340</name>
</gene>
<dbReference type="InterPro" id="IPR000060">
    <property type="entry name" value="BCCT_transptr"/>
</dbReference>
<feature type="transmembrane region" description="Helical" evidence="9">
    <location>
        <begin position="199"/>
        <end position="217"/>
    </location>
</feature>
<evidence type="ECO:0000256" key="2">
    <source>
        <dbReference type="ARBA" id="ARBA00005658"/>
    </source>
</evidence>
<keyword evidence="4" id="KW-1003">Cell membrane</keyword>
<dbReference type="PANTHER" id="PTHR30047:SF7">
    <property type="entry name" value="HIGH-AFFINITY CHOLINE TRANSPORT PROTEIN"/>
    <property type="match status" value="1"/>
</dbReference>
<feature type="transmembrane region" description="Helical" evidence="9">
    <location>
        <begin position="237"/>
        <end position="258"/>
    </location>
</feature>
<proteinExistence type="inferred from homology"/>
<feature type="transmembrane region" description="Helical" evidence="9">
    <location>
        <begin position="20"/>
        <end position="37"/>
    </location>
</feature>
<feature type="transmembrane region" description="Helical" evidence="9">
    <location>
        <begin position="477"/>
        <end position="500"/>
    </location>
</feature>
<evidence type="ECO:0000256" key="3">
    <source>
        <dbReference type="ARBA" id="ARBA00022448"/>
    </source>
</evidence>
<protein>
    <submittedName>
        <fullName evidence="10">BCCT family transporter</fullName>
    </submittedName>
</protein>
<keyword evidence="11" id="KW-1185">Reference proteome</keyword>
<dbReference type="NCBIfam" id="TIGR00842">
    <property type="entry name" value="bcct"/>
    <property type="match status" value="1"/>
</dbReference>
<dbReference type="InterPro" id="IPR018093">
    <property type="entry name" value="BCCT_CS"/>
</dbReference>
<feature type="transmembrane region" description="Helical" evidence="9">
    <location>
        <begin position="414"/>
        <end position="438"/>
    </location>
</feature>
<evidence type="ECO:0000313" key="11">
    <source>
        <dbReference type="Proteomes" id="UP001237105"/>
    </source>
</evidence>
<feature type="compositionally biased region" description="Basic and acidic residues" evidence="8">
    <location>
        <begin position="523"/>
        <end position="539"/>
    </location>
</feature>
<name>A0ABT6SU61_9ACTN</name>
<comment type="subcellular location">
    <subcellularLocation>
        <location evidence="1">Cell membrane</location>
        <topology evidence="1">Multi-pass membrane protein</topology>
    </subcellularLocation>
</comment>
<dbReference type="Pfam" id="PF02028">
    <property type="entry name" value="BCCT"/>
    <property type="match status" value="1"/>
</dbReference>
<dbReference type="EMBL" id="JASCIS010000009">
    <property type="protein sequence ID" value="MDI3419143.1"/>
    <property type="molecule type" value="Genomic_DNA"/>
</dbReference>
<keyword evidence="6 9" id="KW-1133">Transmembrane helix</keyword>
<feature type="transmembrane region" description="Helical" evidence="9">
    <location>
        <begin position="151"/>
        <end position="171"/>
    </location>
</feature>
<evidence type="ECO:0000256" key="1">
    <source>
        <dbReference type="ARBA" id="ARBA00004651"/>
    </source>
</evidence>
<feature type="region of interest" description="Disordered" evidence="8">
    <location>
        <begin position="504"/>
        <end position="557"/>
    </location>
</feature>
<organism evidence="10 11">
    <name type="scientific">Streptomyces luteolus</name>
    <dbReference type="NCBI Taxonomy" id="3043615"/>
    <lineage>
        <taxon>Bacteria</taxon>
        <taxon>Bacillati</taxon>
        <taxon>Actinomycetota</taxon>
        <taxon>Actinomycetes</taxon>
        <taxon>Kitasatosporales</taxon>
        <taxon>Streptomycetaceae</taxon>
        <taxon>Streptomyces</taxon>
    </lineage>
</organism>
<feature type="transmembrane region" description="Helical" evidence="9">
    <location>
        <begin position="325"/>
        <end position="342"/>
    </location>
</feature>
<feature type="transmembrane region" description="Helical" evidence="9">
    <location>
        <begin position="450"/>
        <end position="471"/>
    </location>
</feature>
<evidence type="ECO:0000256" key="7">
    <source>
        <dbReference type="ARBA" id="ARBA00023136"/>
    </source>
</evidence>
<evidence type="ECO:0000313" key="10">
    <source>
        <dbReference type="EMBL" id="MDI3419143.1"/>
    </source>
</evidence>
<dbReference type="PROSITE" id="PS01303">
    <property type="entry name" value="BCCT"/>
    <property type="match status" value="1"/>
</dbReference>
<evidence type="ECO:0000256" key="8">
    <source>
        <dbReference type="SAM" id="MobiDB-lite"/>
    </source>
</evidence>
<feature type="transmembrane region" description="Helical" evidence="9">
    <location>
        <begin position="57"/>
        <end position="77"/>
    </location>
</feature>
<feature type="transmembrane region" description="Helical" evidence="9">
    <location>
        <begin position="97"/>
        <end position="117"/>
    </location>
</feature>
<dbReference type="RefSeq" id="WP_282535051.1">
    <property type="nucleotide sequence ID" value="NZ_JASCIS010000009.1"/>
</dbReference>
<accession>A0ABT6SU61</accession>
<keyword evidence="3" id="KW-0813">Transport</keyword>
<dbReference type="PANTHER" id="PTHR30047">
    <property type="entry name" value="HIGH-AFFINITY CHOLINE TRANSPORT PROTEIN-RELATED"/>
    <property type="match status" value="1"/>
</dbReference>
<evidence type="ECO:0000256" key="5">
    <source>
        <dbReference type="ARBA" id="ARBA00022692"/>
    </source>
</evidence>
<evidence type="ECO:0000256" key="4">
    <source>
        <dbReference type="ARBA" id="ARBA00022475"/>
    </source>
</evidence>
<keyword evidence="5 9" id="KW-0812">Transmembrane</keyword>
<evidence type="ECO:0000256" key="9">
    <source>
        <dbReference type="SAM" id="Phobius"/>
    </source>
</evidence>
<sequence length="557" mass="58913">MSNATTEKKSAVGARSDPAVLYLSVTLAALFVAWGVFFTDNLARVADATLGRIIENFGWLFVLAIAGFVLLAVSLALSRFGDIRLGKDHERPEFRTASWVAMMFSAGMGIGLMFYGASEPVMHVSSPPPGTAEAGTRQAARVALEYSYFHWAIHPWALYGVAGLVLAYFGFRKGGSNLISCAFRPLIGDRVDGPVGKSIDILAIFATLFGSAVSLGLGAMQINSGLDAVWGIRSSTALAVSIIAVLTVLFVLSALSGVHRGIQWLSNGNMVLAGVLLAFVFVAGPTVFILNSQTEALGGYLASLPEMSFRTGAFGGGEWLSGWTVFYWAWWISWTPFVGMFIARISRGRTIRQFIFGVILAPSLVSVVWFAVLGGTAMNQELHGARLSEAVATGEEAGLFATLANLPWFPVTSVAVIILVGLFFVSGADAASLVLATLSCRGSANPSRVVVILWGALTGLVAAVLLLAGGLEAVKQVAVIAAFPFLFVMIGMCVSLVKALRAEPRRERSPEPAGVEEGDEQPDDKADDKPDDKADDKPGEQPAPVATGVLAGSRTDD</sequence>
<dbReference type="Proteomes" id="UP001237105">
    <property type="component" value="Unassembled WGS sequence"/>
</dbReference>
<comment type="similarity">
    <text evidence="2">Belongs to the BCCT transporter (TC 2.A.15) family.</text>
</comment>
<evidence type="ECO:0000256" key="6">
    <source>
        <dbReference type="ARBA" id="ARBA00022989"/>
    </source>
</evidence>
<feature type="transmembrane region" description="Helical" evidence="9">
    <location>
        <begin position="354"/>
        <end position="372"/>
    </location>
</feature>
<keyword evidence="7 9" id="KW-0472">Membrane</keyword>
<comment type="caution">
    <text evidence="10">The sequence shown here is derived from an EMBL/GenBank/DDBJ whole genome shotgun (WGS) entry which is preliminary data.</text>
</comment>
<feature type="transmembrane region" description="Helical" evidence="9">
    <location>
        <begin position="270"/>
        <end position="290"/>
    </location>
</feature>